<dbReference type="Proteomes" id="UP000557307">
    <property type="component" value="Unassembled WGS sequence"/>
</dbReference>
<sequence length="113" mass="13119">MKRYCLALDLVDDPAMMAEYEAHHQAIWPDIAASITGSGILQMEIYRLGNRLFMIMDTQDDFSFELKAQMDAANPTVQEWEGLMWKYQQALPMAQPGEKWVLMKKIFDLQESK</sequence>
<dbReference type="AlphaFoldDB" id="A0A840U358"/>
<protein>
    <submittedName>
        <fullName evidence="1">L-rhamnose mutarotase</fullName>
        <ecNumber evidence="1">5.1.3.32</ecNumber>
    </submittedName>
</protein>
<dbReference type="InterPro" id="IPR008000">
    <property type="entry name" value="Rham/fucose_mutarotase"/>
</dbReference>
<gene>
    <name evidence="1" type="ORF">HNQ92_004439</name>
</gene>
<dbReference type="EC" id="5.1.3.32" evidence="1"/>
<dbReference type="PANTHER" id="PTHR43239">
    <property type="entry name" value="UPF0734 PROTEIN DDB_G0273871/DDB_G0273177"/>
    <property type="match status" value="1"/>
</dbReference>
<keyword evidence="2" id="KW-1185">Reference proteome</keyword>
<name>A0A840U358_9BACT</name>
<dbReference type="EMBL" id="JACHGF010000009">
    <property type="protein sequence ID" value="MBB5286279.1"/>
    <property type="molecule type" value="Genomic_DNA"/>
</dbReference>
<keyword evidence="1" id="KW-0413">Isomerase</keyword>
<evidence type="ECO:0000313" key="2">
    <source>
        <dbReference type="Proteomes" id="UP000557307"/>
    </source>
</evidence>
<dbReference type="PANTHER" id="PTHR43239:SF1">
    <property type="entry name" value="UPF0734 PROTEIN DDB_G0273871_DDB_G0273177"/>
    <property type="match status" value="1"/>
</dbReference>
<dbReference type="Gene3D" id="3.30.70.100">
    <property type="match status" value="1"/>
</dbReference>
<dbReference type="Pfam" id="PF05336">
    <property type="entry name" value="rhaM"/>
    <property type="match status" value="1"/>
</dbReference>
<accession>A0A840U358</accession>
<reference evidence="1 2" key="1">
    <citation type="submission" date="2020-08" db="EMBL/GenBank/DDBJ databases">
        <title>Genomic Encyclopedia of Type Strains, Phase IV (KMG-IV): sequencing the most valuable type-strain genomes for metagenomic binning, comparative biology and taxonomic classification.</title>
        <authorList>
            <person name="Goeker M."/>
        </authorList>
    </citation>
    <scope>NUCLEOTIDE SEQUENCE [LARGE SCALE GENOMIC DNA]</scope>
    <source>
        <strain evidence="1 2">DSM 105074</strain>
    </source>
</reference>
<evidence type="ECO:0000313" key="1">
    <source>
        <dbReference type="EMBL" id="MBB5286279.1"/>
    </source>
</evidence>
<comment type="caution">
    <text evidence="1">The sequence shown here is derived from an EMBL/GenBank/DDBJ whole genome shotgun (WGS) entry which is preliminary data.</text>
</comment>
<dbReference type="RefSeq" id="WP_184177280.1">
    <property type="nucleotide sequence ID" value="NZ_JACHGF010000009.1"/>
</dbReference>
<organism evidence="1 2">
    <name type="scientific">Rhabdobacter roseus</name>
    <dbReference type="NCBI Taxonomy" id="1655419"/>
    <lineage>
        <taxon>Bacteria</taxon>
        <taxon>Pseudomonadati</taxon>
        <taxon>Bacteroidota</taxon>
        <taxon>Cytophagia</taxon>
        <taxon>Cytophagales</taxon>
        <taxon>Cytophagaceae</taxon>
        <taxon>Rhabdobacter</taxon>
    </lineage>
</organism>
<dbReference type="SUPFAM" id="SSF54909">
    <property type="entry name" value="Dimeric alpha+beta barrel"/>
    <property type="match status" value="1"/>
</dbReference>
<dbReference type="InterPro" id="IPR011008">
    <property type="entry name" value="Dimeric_a/b-barrel"/>
</dbReference>
<dbReference type="InterPro" id="IPR052996">
    <property type="entry name" value="Carb_Metab_Mutarotase"/>
</dbReference>
<dbReference type="GO" id="GO:0062192">
    <property type="term" value="F:L-rhamnose mutarotase activity"/>
    <property type="evidence" value="ECO:0007669"/>
    <property type="project" value="UniProtKB-EC"/>
</dbReference>
<proteinExistence type="predicted"/>